<reference evidence="2 3" key="1">
    <citation type="journal article" date="2016" name="Mol. Biol. Evol.">
        <title>Genome-Wide Survey of Gut Fungi (Harpellales) Reveals the First Horizontally Transferred Ubiquitin Gene from a Mosquito Host.</title>
        <authorList>
            <person name="Wang Y."/>
            <person name="White M.M."/>
            <person name="Kvist S."/>
            <person name="Moncalvo J.M."/>
        </authorList>
    </citation>
    <scope>NUCLEOTIDE SEQUENCE [LARGE SCALE GENOMIC DNA]</scope>
    <source>
        <strain evidence="2 3">ALG-7-W6</strain>
    </source>
</reference>
<keyword evidence="3" id="KW-1185">Reference proteome</keyword>
<evidence type="ECO:0000313" key="3">
    <source>
        <dbReference type="Proteomes" id="UP000187455"/>
    </source>
</evidence>
<protein>
    <submittedName>
        <fullName evidence="2">Uncharacterized protein</fullName>
    </submittedName>
</protein>
<sequence length="117" mass="13838">MFQKSNSVEQSSNEPVHTEYIPEHDAISGNLEKNGDIWELLCVTLSDWQQFMDTLSKSKRKQDKELFQQFTTDFLDQIFRTIRRNERKARERSEPPAPLKKSLRIQMLAQQKSNHTL</sequence>
<organism evidence="2 3">
    <name type="scientific">Smittium mucronatum</name>
    <dbReference type="NCBI Taxonomy" id="133383"/>
    <lineage>
        <taxon>Eukaryota</taxon>
        <taxon>Fungi</taxon>
        <taxon>Fungi incertae sedis</taxon>
        <taxon>Zoopagomycota</taxon>
        <taxon>Kickxellomycotina</taxon>
        <taxon>Harpellomycetes</taxon>
        <taxon>Harpellales</taxon>
        <taxon>Legeriomycetaceae</taxon>
        <taxon>Smittium</taxon>
    </lineage>
</organism>
<dbReference type="OrthoDB" id="303107at2759"/>
<dbReference type="EMBL" id="LSSL01001084">
    <property type="protein sequence ID" value="OLY83084.1"/>
    <property type="molecule type" value="Genomic_DNA"/>
</dbReference>
<feature type="compositionally biased region" description="Polar residues" evidence="1">
    <location>
        <begin position="108"/>
        <end position="117"/>
    </location>
</feature>
<evidence type="ECO:0000313" key="2">
    <source>
        <dbReference type="EMBL" id="OLY83084.1"/>
    </source>
</evidence>
<feature type="compositionally biased region" description="Polar residues" evidence="1">
    <location>
        <begin position="1"/>
        <end position="15"/>
    </location>
</feature>
<evidence type="ECO:0000256" key="1">
    <source>
        <dbReference type="SAM" id="MobiDB-lite"/>
    </source>
</evidence>
<dbReference type="Proteomes" id="UP000187455">
    <property type="component" value="Unassembled WGS sequence"/>
</dbReference>
<accession>A0A1R0H1R9</accession>
<gene>
    <name evidence="2" type="ORF">AYI68_g2785</name>
</gene>
<feature type="region of interest" description="Disordered" evidence="1">
    <location>
        <begin position="1"/>
        <end position="21"/>
    </location>
</feature>
<feature type="region of interest" description="Disordered" evidence="1">
    <location>
        <begin position="85"/>
        <end position="117"/>
    </location>
</feature>
<dbReference type="AlphaFoldDB" id="A0A1R0H1R9"/>
<name>A0A1R0H1R9_9FUNG</name>
<comment type="caution">
    <text evidence="2">The sequence shown here is derived from an EMBL/GenBank/DDBJ whole genome shotgun (WGS) entry which is preliminary data.</text>
</comment>
<proteinExistence type="predicted"/>
<dbReference type="STRING" id="133383.A0A1R0H1R9"/>